<comment type="caution">
    <text evidence="2">The sequence shown here is derived from an EMBL/GenBank/DDBJ whole genome shotgun (WGS) entry which is preliminary data.</text>
</comment>
<evidence type="ECO:0000256" key="1">
    <source>
        <dbReference type="SAM" id="Phobius"/>
    </source>
</evidence>
<keyword evidence="3" id="KW-1185">Reference proteome</keyword>
<keyword evidence="1" id="KW-0812">Transmembrane</keyword>
<organism evidence="2 3">
    <name type="scientific">Methanofollis tationis</name>
    <dbReference type="NCBI Taxonomy" id="81417"/>
    <lineage>
        <taxon>Archaea</taxon>
        <taxon>Methanobacteriati</taxon>
        <taxon>Methanobacteriota</taxon>
        <taxon>Stenosarchaea group</taxon>
        <taxon>Methanomicrobia</taxon>
        <taxon>Methanomicrobiales</taxon>
        <taxon>Methanomicrobiaceae</taxon>
        <taxon>Methanofollis</taxon>
    </lineage>
</organism>
<name>A0A7K4HM71_9EURY</name>
<evidence type="ECO:0000313" key="3">
    <source>
        <dbReference type="Proteomes" id="UP000570823"/>
    </source>
</evidence>
<accession>A0A7K4HM71</accession>
<dbReference type="AlphaFoldDB" id="A0A7K4HM71"/>
<dbReference type="RefSeq" id="WP_176787997.1">
    <property type="nucleotide sequence ID" value="NZ_JABXWR010000001.1"/>
</dbReference>
<feature type="transmembrane region" description="Helical" evidence="1">
    <location>
        <begin position="6"/>
        <end position="39"/>
    </location>
</feature>
<evidence type="ECO:0000313" key="2">
    <source>
        <dbReference type="EMBL" id="NVO66289.1"/>
    </source>
</evidence>
<protein>
    <submittedName>
        <fullName evidence="2">Uncharacterized protein</fullName>
    </submittedName>
</protein>
<sequence length="150" mass="16597">MERLHIAILAAGVIIGGGIAVTGQVFMGVSIFIVLATIAMSLHIMNDTKNLPDLECRLAEDAKSIVIKNTGTGLANWIHVALVPMNVEFDIRTLGVDEAYAYQLPAMIEEVKVVVTYRDSEDKKFGRSYKLSSLEENDPLQPMFPLFSWK</sequence>
<keyword evidence="1" id="KW-0472">Membrane</keyword>
<gene>
    <name evidence="2" type="ORF">HWN36_02945</name>
</gene>
<dbReference type="Proteomes" id="UP000570823">
    <property type="component" value="Unassembled WGS sequence"/>
</dbReference>
<dbReference type="OrthoDB" id="118141at2157"/>
<dbReference type="EMBL" id="JABXWR010000001">
    <property type="protein sequence ID" value="NVO66289.1"/>
    <property type="molecule type" value="Genomic_DNA"/>
</dbReference>
<proteinExistence type="predicted"/>
<reference evidence="2 3" key="1">
    <citation type="submission" date="2020-06" db="EMBL/GenBank/DDBJ databases">
        <title>Methanofollis fontis sp. nov., a methanogen isolated from marine sediments near a cold seep at Four-Way Closure Ridge offshore southwestern Taiwan.</title>
        <authorList>
            <person name="Chen S.-C."/>
            <person name="Teng N.-H."/>
            <person name="Lin Y.-S."/>
            <person name="Lai M.-C."/>
            <person name="Chen H.-H."/>
            <person name="Wang C.-C."/>
        </authorList>
    </citation>
    <scope>NUCLEOTIDE SEQUENCE [LARGE SCALE GENOMIC DNA]</scope>
    <source>
        <strain evidence="2 3">DSM 2702</strain>
    </source>
</reference>
<keyword evidence="1" id="KW-1133">Transmembrane helix</keyword>